<dbReference type="Pfam" id="PF05677">
    <property type="entry name" value="DUF818"/>
    <property type="match status" value="1"/>
</dbReference>
<organism evidence="2 3">
    <name type="scientific">Trichuris muris</name>
    <name type="common">Mouse whipworm</name>
    <dbReference type="NCBI Taxonomy" id="70415"/>
    <lineage>
        <taxon>Eukaryota</taxon>
        <taxon>Metazoa</taxon>
        <taxon>Ecdysozoa</taxon>
        <taxon>Nematoda</taxon>
        <taxon>Enoplea</taxon>
        <taxon>Dorylaimia</taxon>
        <taxon>Trichinellida</taxon>
        <taxon>Trichuridae</taxon>
        <taxon>Trichuris</taxon>
    </lineage>
</organism>
<name>A0A5S6Q9N3_TRIMR</name>
<dbReference type="Proteomes" id="UP000046395">
    <property type="component" value="Unassembled WGS sequence"/>
</dbReference>
<evidence type="ECO:0000313" key="3">
    <source>
        <dbReference type="WBParaSite" id="TMUE_1000003795.1"/>
    </source>
</evidence>
<protein>
    <submittedName>
        <fullName evidence="3">Serine aminopeptidase S33 domain-containing protein</fullName>
    </submittedName>
</protein>
<dbReference type="PANTHER" id="PTHR12277">
    <property type="entry name" value="ALPHA/BETA HYDROLASE DOMAIN-CONTAINING PROTEIN"/>
    <property type="match status" value="1"/>
</dbReference>
<sequence length="411" mass="46448">MLSNSIGYLASLSETDLETFDLEGFINSLRSGIYVVTKKQERLCCMIMRLLASIAWIYCCPPFPACIANKMAFAPPKPALYSIERTTDEKNRKRLQLVLCPAVVKIWRLEVENPFEFLARSTVYSMKASNGKQVICLHTRNSRRQPSPYTILYSQGNASDIGWILFEIQEIAESLNLDILCYDYMGYGCSEGKPSEANLCRSADAAMQCLLEEVKVDVSKIILWGMSLGTVGTTHLGSKHKVAGVILQSSFLSSYRYCWPKLKWDLCFDSFCNYKRVRKITSPTLILHGKMDQMFSVEHAYVMAKECPGSGPPVIIAGADHDSLHTKYYFWLAVEQFLAKHMGVYPVCELNDKSLSQSSFLMNKFSMSEADFDEEEYPMFSSTQPLRFPPTDGQTKKGKKAAQNINNNSKH</sequence>
<proteinExistence type="predicted"/>
<keyword evidence="2" id="KW-1185">Reference proteome</keyword>
<dbReference type="SUPFAM" id="SSF53474">
    <property type="entry name" value="alpha/beta-Hydrolases"/>
    <property type="match status" value="1"/>
</dbReference>
<dbReference type="InterPro" id="IPR008536">
    <property type="entry name" value="DUF818"/>
</dbReference>
<feature type="region of interest" description="Disordered" evidence="1">
    <location>
        <begin position="377"/>
        <end position="411"/>
    </location>
</feature>
<dbReference type="InterPro" id="IPR029058">
    <property type="entry name" value="AB_hydrolase_fold"/>
</dbReference>
<evidence type="ECO:0000256" key="1">
    <source>
        <dbReference type="SAM" id="MobiDB-lite"/>
    </source>
</evidence>
<dbReference type="GO" id="GO:0010008">
    <property type="term" value="C:endosome membrane"/>
    <property type="evidence" value="ECO:0007669"/>
    <property type="project" value="TreeGrafter"/>
</dbReference>
<reference evidence="3" key="1">
    <citation type="submission" date="2019-12" db="UniProtKB">
        <authorList>
            <consortium name="WormBaseParasite"/>
        </authorList>
    </citation>
    <scope>IDENTIFICATION</scope>
</reference>
<evidence type="ECO:0000313" key="2">
    <source>
        <dbReference type="Proteomes" id="UP000046395"/>
    </source>
</evidence>
<dbReference type="WBParaSite" id="TMUE_1000003795.1">
    <property type="protein sequence ID" value="TMUE_1000003795.1"/>
    <property type="gene ID" value="WBGene00287812"/>
</dbReference>
<dbReference type="PANTHER" id="PTHR12277:SF81">
    <property type="entry name" value="PROTEIN ABHD13"/>
    <property type="match status" value="1"/>
</dbReference>
<dbReference type="GO" id="GO:0008474">
    <property type="term" value="F:palmitoyl-(protein) hydrolase activity"/>
    <property type="evidence" value="ECO:0007669"/>
    <property type="project" value="TreeGrafter"/>
</dbReference>
<accession>A0A5S6Q9N3</accession>
<dbReference type="STRING" id="70415.A0A5S6Q9N3"/>
<dbReference type="GO" id="GO:0005886">
    <property type="term" value="C:plasma membrane"/>
    <property type="evidence" value="ECO:0007669"/>
    <property type="project" value="TreeGrafter"/>
</dbReference>
<dbReference type="AlphaFoldDB" id="A0A5S6Q9N3"/>
<dbReference type="Gene3D" id="3.40.50.1820">
    <property type="entry name" value="alpha/beta hydrolase"/>
    <property type="match status" value="1"/>
</dbReference>